<dbReference type="SUPFAM" id="SSF46785">
    <property type="entry name" value="Winged helix' DNA-binding domain"/>
    <property type="match status" value="1"/>
</dbReference>
<evidence type="ECO:0000313" key="7">
    <source>
        <dbReference type="Proteomes" id="UP000292136"/>
    </source>
</evidence>
<keyword evidence="7" id="KW-1185">Reference proteome</keyword>
<keyword evidence="3" id="KW-0238">DNA-binding</keyword>
<dbReference type="InterPro" id="IPR036390">
    <property type="entry name" value="WH_DNA-bd_sf"/>
</dbReference>
<protein>
    <submittedName>
        <fullName evidence="6">LysR family transcriptional regulator</fullName>
    </submittedName>
</protein>
<dbReference type="Gene3D" id="3.40.190.290">
    <property type="match status" value="1"/>
</dbReference>
<keyword evidence="4" id="KW-0804">Transcription</keyword>
<comment type="similarity">
    <text evidence="1">Belongs to the LysR transcriptional regulatory family.</text>
</comment>
<name>A0ABY0IQA7_9RHOO</name>
<evidence type="ECO:0000256" key="2">
    <source>
        <dbReference type="ARBA" id="ARBA00023015"/>
    </source>
</evidence>
<feature type="domain" description="HTH lysR-type" evidence="5">
    <location>
        <begin position="1"/>
        <end position="59"/>
    </location>
</feature>
<dbReference type="SUPFAM" id="SSF53850">
    <property type="entry name" value="Periplasmic binding protein-like II"/>
    <property type="match status" value="1"/>
</dbReference>
<dbReference type="InterPro" id="IPR036388">
    <property type="entry name" value="WH-like_DNA-bd_sf"/>
</dbReference>
<dbReference type="PANTHER" id="PTHR30537:SF5">
    <property type="entry name" value="HTH-TYPE TRANSCRIPTIONAL ACTIVATOR TTDR-RELATED"/>
    <property type="match status" value="1"/>
</dbReference>
<dbReference type="Proteomes" id="UP000292136">
    <property type="component" value="Unassembled WGS sequence"/>
</dbReference>
<sequence>MDRFREMEAFVAVVDSGSFVKAADQLRSSKAAVSRLVQDLESRLGARLLHRTTRRLSLTEAGRLYLERSKQILEELEDADSAVGLTTNRAVGQLKVNAPLSFGVLHLAPLWGAFLATHPEVSLDVSLNDRVVDLVDEGYDLAVRITRLPDSSLVSRRLASTRILLCASPQYLAAHGTPRTLADLARHQFIGYSYSPSGDTLELEGPHGMESVNLRPRFHANNGDTCRAAALDHQGIVFQPTFLCHQDLASGRLVPILPQYKQRELGIYAVYPSRKHLSGKVRALVNFLATAFEQAPWEN</sequence>
<comment type="caution">
    <text evidence="6">The sequence shown here is derived from an EMBL/GenBank/DDBJ whole genome shotgun (WGS) entry which is preliminary data.</text>
</comment>
<dbReference type="Pfam" id="PF03466">
    <property type="entry name" value="LysR_substrate"/>
    <property type="match status" value="1"/>
</dbReference>
<accession>A0ABY0IQA7</accession>
<evidence type="ECO:0000313" key="6">
    <source>
        <dbReference type="EMBL" id="RZT89743.1"/>
    </source>
</evidence>
<proteinExistence type="inferred from homology"/>
<dbReference type="CDD" id="cd08422">
    <property type="entry name" value="PBP2_CrgA_like"/>
    <property type="match status" value="1"/>
</dbReference>
<dbReference type="PANTHER" id="PTHR30537">
    <property type="entry name" value="HTH-TYPE TRANSCRIPTIONAL REGULATOR"/>
    <property type="match status" value="1"/>
</dbReference>
<evidence type="ECO:0000259" key="5">
    <source>
        <dbReference type="PROSITE" id="PS50931"/>
    </source>
</evidence>
<dbReference type="InterPro" id="IPR058163">
    <property type="entry name" value="LysR-type_TF_proteobact-type"/>
</dbReference>
<dbReference type="PROSITE" id="PS50931">
    <property type="entry name" value="HTH_LYSR"/>
    <property type="match status" value="1"/>
</dbReference>
<evidence type="ECO:0000256" key="3">
    <source>
        <dbReference type="ARBA" id="ARBA00023125"/>
    </source>
</evidence>
<gene>
    <name evidence="6" type="ORF">EV678_0537</name>
</gene>
<evidence type="ECO:0000256" key="1">
    <source>
        <dbReference type="ARBA" id="ARBA00009437"/>
    </source>
</evidence>
<dbReference type="EMBL" id="SHKM01000001">
    <property type="protein sequence ID" value="RZT89743.1"/>
    <property type="molecule type" value="Genomic_DNA"/>
</dbReference>
<evidence type="ECO:0000256" key="4">
    <source>
        <dbReference type="ARBA" id="ARBA00023163"/>
    </source>
</evidence>
<dbReference type="InterPro" id="IPR005119">
    <property type="entry name" value="LysR_subst-bd"/>
</dbReference>
<reference evidence="6 7" key="1">
    <citation type="submission" date="2019-02" db="EMBL/GenBank/DDBJ databases">
        <title>Genomic Encyclopedia of Type Strains, Phase IV (KMG-IV): sequencing the most valuable type-strain genomes for metagenomic binning, comparative biology and taxonomic classification.</title>
        <authorList>
            <person name="Goeker M."/>
        </authorList>
    </citation>
    <scope>NUCLEOTIDE SEQUENCE [LARGE SCALE GENOMIC DNA]</scope>
    <source>
        <strain evidence="6 7">DSM 21223</strain>
    </source>
</reference>
<dbReference type="Gene3D" id="1.10.10.10">
    <property type="entry name" value="Winged helix-like DNA-binding domain superfamily/Winged helix DNA-binding domain"/>
    <property type="match status" value="1"/>
</dbReference>
<dbReference type="InterPro" id="IPR000847">
    <property type="entry name" value="LysR_HTH_N"/>
</dbReference>
<organism evidence="6 7">
    <name type="scientific">Azospira oryzae</name>
    <dbReference type="NCBI Taxonomy" id="146939"/>
    <lineage>
        <taxon>Bacteria</taxon>
        <taxon>Pseudomonadati</taxon>
        <taxon>Pseudomonadota</taxon>
        <taxon>Betaproteobacteria</taxon>
        <taxon>Rhodocyclales</taxon>
        <taxon>Rhodocyclaceae</taxon>
        <taxon>Azospira</taxon>
    </lineage>
</organism>
<keyword evidence="2" id="KW-0805">Transcription regulation</keyword>
<dbReference type="Pfam" id="PF00126">
    <property type="entry name" value="HTH_1"/>
    <property type="match status" value="1"/>
</dbReference>